<dbReference type="PROSITE" id="PS50181">
    <property type="entry name" value="FBOX"/>
    <property type="match status" value="1"/>
</dbReference>
<dbReference type="EMBL" id="MNCJ02000323">
    <property type="protein sequence ID" value="KAF5796749.1"/>
    <property type="molecule type" value="Genomic_DNA"/>
</dbReference>
<evidence type="ECO:0000259" key="1">
    <source>
        <dbReference type="PROSITE" id="PS50181"/>
    </source>
</evidence>
<dbReference type="InterPro" id="IPR006527">
    <property type="entry name" value="F-box-assoc_dom_typ1"/>
</dbReference>
<gene>
    <name evidence="3" type="ORF">HannXRQ_Chr17g0535451</name>
    <name evidence="2" type="ORF">HanXRQr2_Chr08g0355431</name>
</gene>
<dbReference type="SMART" id="SM00256">
    <property type="entry name" value="FBOX"/>
    <property type="match status" value="1"/>
</dbReference>
<evidence type="ECO:0000313" key="3">
    <source>
        <dbReference type="EMBL" id="OTF85020.1"/>
    </source>
</evidence>
<dbReference type="PANTHER" id="PTHR31672">
    <property type="entry name" value="BNACNNG10540D PROTEIN"/>
    <property type="match status" value="1"/>
</dbReference>
<evidence type="ECO:0000313" key="2">
    <source>
        <dbReference type="EMBL" id="KAF5796749.1"/>
    </source>
</evidence>
<sequence>MSDYIPLQIQSEITKIRMLDYIPLEIQSEIFKKLPVKSLIQLRSVSKTWKSLIDSSAFIASYSSQQRHLLAYHDREHRYDSIVDDDTFPNKKVTVTIPVNQQKDYDIIGCSHGLLCLYGEFGRYVPRCKAIIWNISVRKAVTVVVPKMGVGLHKAFGFGVCCGTCDPKIVKITYNDTELMTSNRWHAEVFSLSTGAWRRHGNPPRNSIQFPCFRIAVAVDGGLYWLAFNRIPIDGGFRSDNLIISFDLTSEEFGEVNLPDSLAQCSHSSLSIFKLRESLVVHAFDFPCSVVWMMNDDVPKTFTKLFTINLPVCVIVRGFRKSGEPIYETVKEHQEIGGRLAVCEPNSKNMVDLGIDEAFSFSVFPYTETLLLLDKPDVNDF</sequence>
<dbReference type="Pfam" id="PF07734">
    <property type="entry name" value="FBA_1"/>
    <property type="match status" value="1"/>
</dbReference>
<dbReference type="Gene3D" id="1.20.1280.50">
    <property type="match status" value="1"/>
</dbReference>
<dbReference type="Proteomes" id="UP000215914">
    <property type="component" value="Chromosome 17"/>
</dbReference>
<reference evidence="2" key="3">
    <citation type="submission" date="2020-06" db="EMBL/GenBank/DDBJ databases">
        <title>Helianthus annuus Genome sequencing and assembly Release 2.</title>
        <authorList>
            <person name="Gouzy J."/>
            <person name="Langlade N."/>
            <person name="Munos S."/>
        </authorList>
    </citation>
    <scope>NUCLEOTIDE SEQUENCE</scope>
    <source>
        <tissue evidence="2">Leaves</tissue>
    </source>
</reference>
<dbReference type="InterPro" id="IPR036047">
    <property type="entry name" value="F-box-like_dom_sf"/>
</dbReference>
<dbReference type="OrthoDB" id="5314306at2759"/>
<dbReference type="Gramene" id="mRNA:HanXRQr2_Chr08g0355431">
    <property type="protein sequence ID" value="CDS:HanXRQr2_Chr08g0355431.1"/>
    <property type="gene ID" value="HanXRQr2_Chr08g0355431"/>
</dbReference>
<reference evidence="2 4" key="1">
    <citation type="journal article" date="2017" name="Nature">
        <title>The sunflower genome provides insights into oil metabolism, flowering and Asterid evolution.</title>
        <authorList>
            <person name="Badouin H."/>
            <person name="Gouzy J."/>
            <person name="Grassa C.J."/>
            <person name="Murat F."/>
            <person name="Staton S.E."/>
            <person name="Cottret L."/>
            <person name="Lelandais-Briere C."/>
            <person name="Owens G.L."/>
            <person name="Carrere S."/>
            <person name="Mayjonade B."/>
            <person name="Legrand L."/>
            <person name="Gill N."/>
            <person name="Kane N.C."/>
            <person name="Bowers J.E."/>
            <person name="Hubner S."/>
            <person name="Bellec A."/>
            <person name="Berard A."/>
            <person name="Berges H."/>
            <person name="Blanchet N."/>
            <person name="Boniface M.C."/>
            <person name="Brunel D."/>
            <person name="Catrice O."/>
            <person name="Chaidir N."/>
            <person name="Claudel C."/>
            <person name="Donnadieu C."/>
            <person name="Faraut T."/>
            <person name="Fievet G."/>
            <person name="Helmstetter N."/>
            <person name="King M."/>
            <person name="Knapp S.J."/>
            <person name="Lai Z."/>
            <person name="Le Paslier M.C."/>
            <person name="Lippi Y."/>
            <person name="Lorenzon L."/>
            <person name="Mandel J.R."/>
            <person name="Marage G."/>
            <person name="Marchand G."/>
            <person name="Marquand E."/>
            <person name="Bret-Mestries E."/>
            <person name="Morien E."/>
            <person name="Nambeesan S."/>
            <person name="Nguyen T."/>
            <person name="Pegot-Espagnet P."/>
            <person name="Pouilly N."/>
            <person name="Raftis F."/>
            <person name="Sallet E."/>
            <person name="Schiex T."/>
            <person name="Thomas J."/>
            <person name="Vandecasteele C."/>
            <person name="Vares D."/>
            <person name="Vear F."/>
            <person name="Vautrin S."/>
            <person name="Crespi M."/>
            <person name="Mangin B."/>
            <person name="Burke J.M."/>
            <person name="Salse J."/>
            <person name="Munos S."/>
            <person name="Vincourt P."/>
            <person name="Rieseberg L.H."/>
            <person name="Langlade N.B."/>
        </authorList>
    </citation>
    <scope>NUCLEOTIDE SEQUENCE [LARGE SCALE GENOMIC DNA]</scope>
    <source>
        <strain evidence="4">cv. SF193</strain>
        <tissue evidence="2">Leaves</tissue>
    </source>
</reference>
<dbReference type="PANTHER" id="PTHR31672:SF10">
    <property type="entry name" value="F-BOX DOMAIN-CONTAINING PROTEIN"/>
    <property type="match status" value="1"/>
</dbReference>
<evidence type="ECO:0000313" key="4">
    <source>
        <dbReference type="Proteomes" id="UP000215914"/>
    </source>
</evidence>
<accession>A0A251RLG0</accession>
<keyword evidence="4" id="KW-1185">Reference proteome</keyword>
<dbReference type="SUPFAM" id="SSF81383">
    <property type="entry name" value="F-box domain"/>
    <property type="match status" value="1"/>
</dbReference>
<organism evidence="3 4">
    <name type="scientific">Helianthus annuus</name>
    <name type="common">Common sunflower</name>
    <dbReference type="NCBI Taxonomy" id="4232"/>
    <lineage>
        <taxon>Eukaryota</taxon>
        <taxon>Viridiplantae</taxon>
        <taxon>Streptophyta</taxon>
        <taxon>Embryophyta</taxon>
        <taxon>Tracheophyta</taxon>
        <taxon>Spermatophyta</taxon>
        <taxon>Magnoliopsida</taxon>
        <taxon>eudicotyledons</taxon>
        <taxon>Gunneridae</taxon>
        <taxon>Pentapetalae</taxon>
        <taxon>asterids</taxon>
        <taxon>campanulids</taxon>
        <taxon>Asterales</taxon>
        <taxon>Asteraceae</taxon>
        <taxon>Asteroideae</taxon>
        <taxon>Heliantheae alliance</taxon>
        <taxon>Heliantheae</taxon>
        <taxon>Helianthus</taxon>
    </lineage>
</organism>
<feature type="domain" description="F-box" evidence="1">
    <location>
        <begin position="16"/>
        <end position="62"/>
    </location>
</feature>
<dbReference type="EMBL" id="CM007906">
    <property type="protein sequence ID" value="OTF85020.1"/>
    <property type="molecule type" value="Genomic_DNA"/>
</dbReference>
<name>A0A251RLG0_HELAN</name>
<dbReference type="InterPro" id="IPR001810">
    <property type="entry name" value="F-box_dom"/>
</dbReference>
<protein>
    <submittedName>
        <fullName evidence="2 3">F-box domain-containing protein</fullName>
    </submittedName>
</protein>
<dbReference type="NCBIfam" id="TIGR01640">
    <property type="entry name" value="F_box_assoc_1"/>
    <property type="match status" value="1"/>
</dbReference>
<dbReference type="AlphaFoldDB" id="A0A251RLG0"/>
<dbReference type="InterPro" id="IPR017451">
    <property type="entry name" value="F-box-assoc_interact_dom"/>
</dbReference>
<dbReference type="FunCoup" id="A0A251RLG0">
    <property type="interactions" value="103"/>
</dbReference>
<dbReference type="InterPro" id="IPR050796">
    <property type="entry name" value="SCF_F-box_component"/>
</dbReference>
<reference evidence="3" key="2">
    <citation type="submission" date="2017-02" db="EMBL/GenBank/DDBJ databases">
        <title>Sunflower complete genome.</title>
        <authorList>
            <person name="Langlade N."/>
            <person name="Munos S."/>
        </authorList>
    </citation>
    <scope>NUCLEOTIDE SEQUENCE [LARGE SCALE GENOMIC DNA]</scope>
    <source>
        <tissue evidence="3">Leaves</tissue>
    </source>
</reference>
<dbReference type="InParanoid" id="A0A251RLG0"/>
<dbReference type="Pfam" id="PF00646">
    <property type="entry name" value="F-box"/>
    <property type="match status" value="1"/>
</dbReference>
<proteinExistence type="predicted"/>